<reference evidence="3 4" key="1">
    <citation type="submission" date="2020-08" db="EMBL/GenBank/DDBJ databases">
        <title>Genomic Encyclopedia of Type Strains, Phase IV (KMG-IV): sequencing the most valuable type-strain genomes for metagenomic binning, comparative biology and taxonomic classification.</title>
        <authorList>
            <person name="Goeker M."/>
        </authorList>
    </citation>
    <scope>NUCLEOTIDE SEQUENCE [LARGE SCALE GENOMIC DNA]</scope>
    <source>
        <strain evidence="3 4">DSM 22336</strain>
    </source>
</reference>
<dbReference type="InterPro" id="IPR017023">
    <property type="entry name" value="UCP034039"/>
</dbReference>
<gene>
    <name evidence="3" type="ORF">FHS77_000317</name>
</gene>
<keyword evidence="4" id="KW-1185">Reference proteome</keyword>
<dbReference type="InterPro" id="IPR007844">
    <property type="entry name" value="AsmA"/>
</dbReference>
<dbReference type="GO" id="GO:0005886">
    <property type="term" value="C:plasma membrane"/>
    <property type="evidence" value="ECO:0007669"/>
    <property type="project" value="TreeGrafter"/>
</dbReference>
<proteinExistence type="predicted"/>
<dbReference type="PANTHER" id="PTHR30441:SF4">
    <property type="entry name" value="PROTEIN ASMA"/>
    <property type="match status" value="1"/>
</dbReference>
<feature type="domain" description="AsmA" evidence="2">
    <location>
        <begin position="3"/>
        <end position="166"/>
    </location>
</feature>
<evidence type="ECO:0000313" key="3">
    <source>
        <dbReference type="EMBL" id="MBB6259809.1"/>
    </source>
</evidence>
<feature type="compositionally biased region" description="Basic and acidic residues" evidence="1">
    <location>
        <begin position="1200"/>
        <end position="1231"/>
    </location>
</feature>
<dbReference type="Pfam" id="PF05170">
    <property type="entry name" value="AsmA"/>
    <property type="match status" value="1"/>
</dbReference>
<dbReference type="AlphaFoldDB" id="A0A841LVZ6"/>
<evidence type="ECO:0000259" key="2">
    <source>
        <dbReference type="Pfam" id="PF05170"/>
    </source>
</evidence>
<sequence length="1248" mass="134819">MGRIFVIVGGFLVLLLTAALVVPPFINWTGYRADFEREASRIMGREVHVRGTANARLLPFPSVTFSDVYVGGTNDTTTLSIDKFSIDAELMPFLRGEVLIFDMQVEKPVLKIAVDEKGRVDWTRDEDALLNNAQVKVEKLTVRDGRILIADGRSGREHQLQNIEAVLSARNITGPWQMNGSLESAGEKFKLDLSTGELKPDGSLRVRNRITPEKMAVTFETDGDVTLQDGLLNYTGSFNFRTPETIGQKAPLKKDGKGDRIQNEKSGLLTDLRIHGLFTATDQQFSADEFRMEQGPADDPYVVNGKAQFVFGENPRFEINADGQQFFFGDSSTEQSGEAVPLKEPLTAFRELMGNIPVPTIPGNVDLRLPAIIAGGTTIRTITISAVPEGQGWKIKEFSADLPGRTRVEAQGHLALGDQFGFEGNLLIASRQPSGLAGWLTQEVDETVRQLSGLGISGQVVLNDRVQQIDKLEIGLDDTILKGSFHRQILTGGVPSIDVELESEIISNAALQLMLSPLSSVEGITAFGNQALNVSLKADALVLGTTETGALDTRFRFSNAAMDFDRFMLQDLNGATIMAAGNFEPHQDELTGKVDATLLSDDLSGFINWLHDVAPEQPVVQALYKRSQSYPDLLAESEINFIGSTVVPNLKKKPEAKDQDQVKPAAGALHSETSFSVNGKAGSMVLDFSGTAAGEWNSDEGLQIQLNGSAKSEEGEQILALLGVPVLPLGLAGELEADVTLQGALNMGVRTQLQLKAPDAHADFDGVVTVLADDVTASGKAQIKAGNLEPFLASSGYSLPGFGLGLAVALTSDVQFAKGIVRLPNLQGTISDNKISAKLEALQPENASPLLRGEAEADEVDLQSLSEIMLGTGAFTSQKKGWPQQKFVKLPLLPFSFDLKMKAAVADAGQYGVVRDFSAKMTKTDDQLGLSDLQGNWKGGQLSGLAQLRNSEGNALFSADMSWKDFDLGSAYQISTASGEAAPLGGKASLTAKLQGSGTHVAEAMKSLSGSAQLLVDSFTVQNLNAGQLAQMLAEADSDEAAKASSGSKRFDAIASQATHDGLFEVSNAQFDFTLAGGVARMGLTRLENSKALLESDLQLDLSSMQLNGSSRFTYKNLSEDAGSGGFAGVNFALSGTYDEPHVSVDHQPLVQFLTQRALEREQERVEAMQSALREKQNLRRETERLKALKEAREKALIETEARNKAEAQKREQQRLEEERRKAANKADEASRMGQSVEDFLKDLDMPR</sequence>
<feature type="compositionally biased region" description="Basic and acidic residues" evidence="1">
    <location>
        <begin position="1239"/>
        <end position="1248"/>
    </location>
</feature>
<dbReference type="Proteomes" id="UP000555393">
    <property type="component" value="Unassembled WGS sequence"/>
</dbReference>
<feature type="region of interest" description="Disordered" evidence="1">
    <location>
        <begin position="1200"/>
        <end position="1248"/>
    </location>
</feature>
<dbReference type="PANTHER" id="PTHR30441">
    <property type="entry name" value="DUF748 DOMAIN-CONTAINING PROTEIN"/>
    <property type="match status" value="1"/>
</dbReference>
<dbReference type="PIRSF" id="PIRSF034039">
    <property type="entry name" value="UCP034039"/>
    <property type="match status" value="1"/>
</dbReference>
<evidence type="ECO:0000256" key="1">
    <source>
        <dbReference type="SAM" id="MobiDB-lite"/>
    </source>
</evidence>
<name>A0A841LVZ6_9HYPH</name>
<accession>A0A841LVZ6</accession>
<dbReference type="InterPro" id="IPR052894">
    <property type="entry name" value="AsmA-related"/>
</dbReference>
<evidence type="ECO:0000313" key="4">
    <source>
        <dbReference type="Proteomes" id="UP000555393"/>
    </source>
</evidence>
<dbReference type="GO" id="GO:0090313">
    <property type="term" value="P:regulation of protein targeting to membrane"/>
    <property type="evidence" value="ECO:0007669"/>
    <property type="project" value="TreeGrafter"/>
</dbReference>
<protein>
    <submittedName>
        <fullName evidence="3">Uncharacterized protein involved in outer membrane biogenesis</fullName>
    </submittedName>
</protein>
<dbReference type="RefSeq" id="WP_184218995.1">
    <property type="nucleotide sequence ID" value="NZ_JACIIU010000001.1"/>
</dbReference>
<comment type="caution">
    <text evidence="3">The sequence shown here is derived from an EMBL/GenBank/DDBJ whole genome shotgun (WGS) entry which is preliminary data.</text>
</comment>
<dbReference type="EMBL" id="JACIIU010000001">
    <property type="protein sequence ID" value="MBB6259809.1"/>
    <property type="molecule type" value="Genomic_DNA"/>
</dbReference>
<organism evidence="3 4">
    <name type="scientific">Paenochrobactrum gallinarii</name>
    <dbReference type="NCBI Taxonomy" id="643673"/>
    <lineage>
        <taxon>Bacteria</taxon>
        <taxon>Pseudomonadati</taxon>
        <taxon>Pseudomonadota</taxon>
        <taxon>Alphaproteobacteria</taxon>
        <taxon>Hyphomicrobiales</taxon>
        <taxon>Brucellaceae</taxon>
        <taxon>Paenochrobactrum</taxon>
    </lineage>
</organism>